<evidence type="ECO:0000313" key="2">
    <source>
        <dbReference type="EMBL" id="KAF3950651.1"/>
    </source>
</evidence>
<evidence type="ECO:0000313" key="3">
    <source>
        <dbReference type="Proteomes" id="UP000737018"/>
    </source>
</evidence>
<evidence type="ECO:0000256" key="1">
    <source>
        <dbReference type="SAM" id="MobiDB-lite"/>
    </source>
</evidence>
<reference evidence="2" key="1">
    <citation type="submission" date="2020-03" db="EMBL/GenBank/DDBJ databases">
        <title>Castanea mollissima Vanexum genome sequencing.</title>
        <authorList>
            <person name="Staton M."/>
        </authorList>
    </citation>
    <scope>NUCLEOTIDE SEQUENCE</scope>
    <source>
        <tissue evidence="2">Leaf</tissue>
    </source>
</reference>
<proteinExistence type="predicted"/>
<dbReference type="AlphaFoldDB" id="A0A8J4VJ53"/>
<sequence>MFNNSTTPSLIQNWRIELEEVEEKELKAAGTEPLPDGRRGLDIHGRSKLTSSPFSPPPTYSCHIAGFCVLCAIQKHASCALQSTGRILAPNDFVRNLQCISWNF</sequence>
<organism evidence="2 3">
    <name type="scientific">Castanea mollissima</name>
    <name type="common">Chinese chestnut</name>
    <dbReference type="NCBI Taxonomy" id="60419"/>
    <lineage>
        <taxon>Eukaryota</taxon>
        <taxon>Viridiplantae</taxon>
        <taxon>Streptophyta</taxon>
        <taxon>Embryophyta</taxon>
        <taxon>Tracheophyta</taxon>
        <taxon>Spermatophyta</taxon>
        <taxon>Magnoliopsida</taxon>
        <taxon>eudicotyledons</taxon>
        <taxon>Gunneridae</taxon>
        <taxon>Pentapetalae</taxon>
        <taxon>rosids</taxon>
        <taxon>fabids</taxon>
        <taxon>Fagales</taxon>
        <taxon>Fagaceae</taxon>
        <taxon>Castanea</taxon>
    </lineage>
</organism>
<dbReference type="OrthoDB" id="420187at2759"/>
<dbReference type="EMBL" id="JRKL02005337">
    <property type="protein sequence ID" value="KAF3950651.1"/>
    <property type="molecule type" value="Genomic_DNA"/>
</dbReference>
<protein>
    <submittedName>
        <fullName evidence="2">Uncharacterized protein</fullName>
    </submittedName>
</protein>
<feature type="compositionally biased region" description="Basic and acidic residues" evidence="1">
    <location>
        <begin position="35"/>
        <end position="45"/>
    </location>
</feature>
<name>A0A8J4VJ53_9ROSI</name>
<feature type="region of interest" description="Disordered" evidence="1">
    <location>
        <begin position="27"/>
        <end position="56"/>
    </location>
</feature>
<comment type="caution">
    <text evidence="2">The sequence shown here is derived from an EMBL/GenBank/DDBJ whole genome shotgun (WGS) entry which is preliminary data.</text>
</comment>
<accession>A0A8J4VJ53</accession>
<keyword evidence="3" id="KW-1185">Reference proteome</keyword>
<gene>
    <name evidence="2" type="ORF">CMV_023623</name>
</gene>
<dbReference type="Proteomes" id="UP000737018">
    <property type="component" value="Unassembled WGS sequence"/>
</dbReference>